<dbReference type="STRING" id="1288385.ERS137968_03295"/>
<feature type="compositionally biased region" description="Polar residues" evidence="3">
    <location>
        <begin position="1"/>
        <end position="13"/>
    </location>
</feature>
<evidence type="ECO:0000256" key="1">
    <source>
        <dbReference type="ARBA" id="ARBA00023026"/>
    </source>
</evidence>
<sequence length="762" mass="85933">MSDKINNTTSINVKKNHAEQRAQQLRNDPVVNRISKLGVNSIPERSSEYVNTTSIQSMFSPARYLCELYNVAKELHQESAPLHIDNRRPDLKDLLLNQTNMEQEVSTLDILLETLKKGVKLPEWSVPTATSVDDSFTLPYDDNLTIINAVLESKATSLRNIAAVLADSPDMQAVGLTPALVQEQLGLNPASYELVKTELAQEASRQRLAHATKLTVEQLNTLVSSIKGRGVNEEQILAVLSEYVRLNRQYGLSADKFTIMVGKQEATAGDQKEPRMETISSLFGLSTAQAEMLLTLCGKPGALQGIAQGNAPHVLTIISLFENILQWMSEQKLDLTTLQAMLTDKYSVTATPELFNFLSNIYHSMDKQAAPELLTQNLCRSLAAGFHLKTEVVAGLVSWLESNDSKFTAQKFNHAVIEVFSNNPTLEKLEHHPQLVSQCQKLSQYVLIVKWAKLTQQDIELLLQPKSIDGSDKLLYPSLSLLRLLTEFKAWQQQVTVPVSEALRYFSLFSSHTDVDKLEEEKKELQKQLAEENNKLKPIDDQRKEISNNIESSNKSLHDLNVEIKNIESSISEKKDLIKKINILTSDEVNDLFGTGAFGNNEVNKRKKEEHLKEYNILTSDLEVKNKKKQSETFRIQLLNDSLHLINSDKTLEDKKIESFREKINNNNKIINEILSSEDRMLVIIHGWDNNQMDEMIKTVLNDQYPVNFMAVNKLCKHINMANKLKVVTKDLVNLKSLVLEDSLKDSKTVIENIAKSLASGF</sequence>
<keyword evidence="1" id="KW-0843">Virulence</keyword>
<evidence type="ECO:0000256" key="3">
    <source>
        <dbReference type="SAM" id="MobiDB-lite"/>
    </source>
</evidence>
<dbReference type="Proteomes" id="UP000044625">
    <property type="component" value="Unassembled WGS sequence"/>
</dbReference>
<dbReference type="EMBL" id="CQAZ01000014">
    <property type="protein sequence ID" value="CNH70876.1"/>
    <property type="molecule type" value="Genomic_DNA"/>
</dbReference>
<evidence type="ECO:0000313" key="7">
    <source>
        <dbReference type="Proteomes" id="UP000045840"/>
    </source>
</evidence>
<evidence type="ECO:0000256" key="2">
    <source>
        <dbReference type="SAM" id="Coils"/>
    </source>
</evidence>
<gene>
    <name evidence="4" type="ORF">ERS008529_01923</name>
    <name evidence="5" type="ORF">ERS137968_03295</name>
</gene>
<reference evidence="5 6" key="2">
    <citation type="submission" date="2015-03" db="EMBL/GenBank/DDBJ databases">
        <authorList>
            <consortium name="Pathogen Informatics"/>
            <person name="Murphy D."/>
        </authorList>
    </citation>
    <scope>NUCLEOTIDE SEQUENCE [LARGE SCALE GENOMIC DNA]</scope>
    <source>
        <strain evidence="5">Type strain: CIP110230</strain>
        <strain evidence="6">type strain: CIP110230</strain>
    </source>
</reference>
<dbReference type="EMBL" id="CWJL01000018">
    <property type="protein sequence ID" value="CRY68194.1"/>
    <property type="molecule type" value="Genomic_DNA"/>
</dbReference>
<keyword evidence="6" id="KW-1185">Reference proteome</keyword>
<reference evidence="4" key="1">
    <citation type="submission" date="2015-03" db="EMBL/GenBank/DDBJ databases">
        <authorList>
            <person name="Murphy D."/>
        </authorList>
    </citation>
    <scope>NUCLEOTIDE SEQUENCE [LARGE SCALE GENOMIC DNA]</scope>
    <source>
        <strain evidence="4">A125KOH2</strain>
    </source>
</reference>
<evidence type="ECO:0000313" key="6">
    <source>
        <dbReference type="Proteomes" id="UP000044625"/>
    </source>
</evidence>
<protein>
    <submittedName>
        <fullName evidence="4 5">Insecticidal toxin complex protein</fullName>
    </submittedName>
</protein>
<dbReference type="AlphaFoldDB" id="A0A0T9PL96"/>
<accession>A0A0T9PL96</accession>
<dbReference type="RefSeq" id="WP_050691926.1">
    <property type="nucleotide sequence ID" value="NZ_CAWMMU010000018.1"/>
</dbReference>
<evidence type="ECO:0000313" key="5">
    <source>
        <dbReference type="EMBL" id="CRY68194.1"/>
    </source>
</evidence>
<evidence type="ECO:0000313" key="4">
    <source>
        <dbReference type="EMBL" id="CNH70876.1"/>
    </source>
</evidence>
<dbReference type="Pfam" id="PF03538">
    <property type="entry name" value="VRP1"/>
    <property type="match status" value="1"/>
</dbReference>
<name>A0A0T9PL96_9GAMM</name>
<feature type="coiled-coil region" evidence="2">
    <location>
        <begin position="508"/>
        <end position="577"/>
    </location>
</feature>
<reference evidence="7" key="3">
    <citation type="submission" date="2015-03" db="EMBL/GenBank/DDBJ databases">
        <authorList>
            <consortium name="Pathogen Informatics"/>
        </authorList>
    </citation>
    <scope>NUCLEOTIDE SEQUENCE [LARGE SCALE GENOMIC DNA]</scope>
    <source>
        <strain evidence="7">A125KOH2</strain>
    </source>
</reference>
<dbReference type="InterPro" id="IPR018003">
    <property type="entry name" value="Insecticidal_toxin/plasmid_vir"/>
</dbReference>
<organism evidence="4 7">
    <name type="scientific">Yersinia pekkanenii</name>
    <dbReference type="NCBI Taxonomy" id="1288385"/>
    <lineage>
        <taxon>Bacteria</taxon>
        <taxon>Pseudomonadati</taxon>
        <taxon>Pseudomonadota</taxon>
        <taxon>Gammaproteobacteria</taxon>
        <taxon>Enterobacterales</taxon>
        <taxon>Yersiniaceae</taxon>
        <taxon>Yersinia</taxon>
    </lineage>
</organism>
<dbReference type="Proteomes" id="UP000045840">
    <property type="component" value="Unassembled WGS sequence"/>
</dbReference>
<proteinExistence type="predicted"/>
<feature type="region of interest" description="Disordered" evidence="3">
    <location>
        <begin position="1"/>
        <end position="21"/>
    </location>
</feature>
<keyword evidence="2" id="KW-0175">Coiled coil</keyword>
<dbReference type="OrthoDB" id="6463403at2"/>